<dbReference type="OrthoDB" id="7573095at2"/>
<organism evidence="1 2">
    <name type="scientific">Sphingomonas populi</name>
    <dbReference type="NCBI Taxonomy" id="2484750"/>
    <lineage>
        <taxon>Bacteria</taxon>
        <taxon>Pseudomonadati</taxon>
        <taxon>Pseudomonadota</taxon>
        <taxon>Alphaproteobacteria</taxon>
        <taxon>Sphingomonadales</taxon>
        <taxon>Sphingomonadaceae</taxon>
        <taxon>Sphingomonas</taxon>
    </lineage>
</organism>
<accession>A0A4Q6XS26</accession>
<evidence type="ECO:0000313" key="1">
    <source>
        <dbReference type="EMBL" id="RZF63253.1"/>
    </source>
</evidence>
<proteinExistence type="predicted"/>
<reference evidence="1 2" key="1">
    <citation type="submission" date="2019-02" db="EMBL/GenBank/DDBJ databases">
        <authorList>
            <person name="Li Y."/>
        </authorList>
    </citation>
    <scope>NUCLEOTIDE SEQUENCE [LARGE SCALE GENOMIC DNA]</scope>
    <source>
        <strain evidence="1 2">3-7</strain>
    </source>
</reference>
<dbReference type="AlphaFoldDB" id="A0A4Q6XS26"/>
<evidence type="ECO:0000313" key="2">
    <source>
        <dbReference type="Proteomes" id="UP000292085"/>
    </source>
</evidence>
<keyword evidence="2" id="KW-1185">Reference proteome</keyword>
<name>A0A4Q6XS26_9SPHN</name>
<evidence type="ECO:0008006" key="3">
    <source>
        <dbReference type="Google" id="ProtNLM"/>
    </source>
</evidence>
<dbReference type="Proteomes" id="UP000292085">
    <property type="component" value="Unassembled WGS sequence"/>
</dbReference>
<dbReference type="EMBL" id="SGIS01000029">
    <property type="protein sequence ID" value="RZF63253.1"/>
    <property type="molecule type" value="Genomic_DNA"/>
</dbReference>
<dbReference type="RefSeq" id="WP_130159310.1">
    <property type="nucleotide sequence ID" value="NZ_SGIS01000029.1"/>
</dbReference>
<protein>
    <recommendedName>
        <fullName evidence="3">Ribbon-helix-helix protein, CopG family</fullName>
    </recommendedName>
</protein>
<gene>
    <name evidence="1" type="ORF">EWE75_17050</name>
</gene>
<comment type="caution">
    <text evidence="1">The sequence shown here is derived from an EMBL/GenBank/DDBJ whole genome shotgun (WGS) entry which is preliminary data.</text>
</comment>
<sequence length="94" mass="10210">MNHLTVGVHLHADVAAEIDALGARLGLSRSRTAAIAIVWGLGLLKAGQGVDPVRLVGHIEYIHAALDLLVEREHPDIHARLDDIAVERLERHHG</sequence>